<gene>
    <name evidence="1" type="ORF">LCGC14_2536050</name>
</gene>
<proteinExistence type="predicted"/>
<dbReference type="AlphaFoldDB" id="A0A0F9BF25"/>
<reference evidence="1" key="1">
    <citation type="journal article" date="2015" name="Nature">
        <title>Complex archaea that bridge the gap between prokaryotes and eukaryotes.</title>
        <authorList>
            <person name="Spang A."/>
            <person name="Saw J.H."/>
            <person name="Jorgensen S.L."/>
            <person name="Zaremba-Niedzwiedzka K."/>
            <person name="Martijn J."/>
            <person name="Lind A.E."/>
            <person name="van Eijk R."/>
            <person name="Schleper C."/>
            <person name="Guy L."/>
            <person name="Ettema T.J."/>
        </authorList>
    </citation>
    <scope>NUCLEOTIDE SEQUENCE</scope>
</reference>
<name>A0A0F9BF25_9ZZZZ</name>
<comment type="caution">
    <text evidence="1">The sequence shown here is derived from an EMBL/GenBank/DDBJ whole genome shotgun (WGS) entry which is preliminary data.</text>
</comment>
<sequence length="95" mass="11150">MKIGTLRFDMYANLFHDESIESFISAMDPVFSSISSDFDSEYTRFGFFAMTMIINLNLDIFWKNDSLYNTLKKQLNKNFSFWRVKMTLTINETGG</sequence>
<organism evidence="1">
    <name type="scientific">marine sediment metagenome</name>
    <dbReference type="NCBI Taxonomy" id="412755"/>
    <lineage>
        <taxon>unclassified sequences</taxon>
        <taxon>metagenomes</taxon>
        <taxon>ecological metagenomes</taxon>
    </lineage>
</organism>
<dbReference type="EMBL" id="LAZR01041269">
    <property type="protein sequence ID" value="KKL12412.1"/>
    <property type="molecule type" value="Genomic_DNA"/>
</dbReference>
<evidence type="ECO:0000313" key="1">
    <source>
        <dbReference type="EMBL" id="KKL12412.1"/>
    </source>
</evidence>
<accession>A0A0F9BF25</accession>
<protein>
    <submittedName>
        <fullName evidence="1">Uncharacterized protein</fullName>
    </submittedName>
</protein>